<comment type="caution">
    <text evidence="1">The sequence shown here is derived from an EMBL/GenBank/DDBJ whole genome shotgun (WGS) entry which is preliminary data.</text>
</comment>
<evidence type="ECO:0000313" key="2">
    <source>
        <dbReference type="Proteomes" id="UP000632154"/>
    </source>
</evidence>
<organism evidence="1 2">
    <name type="scientific">Deinococcus piscis</name>
    <dbReference type="NCBI Taxonomy" id="394230"/>
    <lineage>
        <taxon>Bacteria</taxon>
        <taxon>Thermotogati</taxon>
        <taxon>Deinococcota</taxon>
        <taxon>Deinococci</taxon>
        <taxon>Deinococcales</taxon>
        <taxon>Deinococcaceae</taxon>
        <taxon>Deinococcus</taxon>
    </lineage>
</organism>
<reference evidence="2" key="1">
    <citation type="journal article" date="2019" name="Int. J. Syst. Evol. Microbiol.">
        <title>The Global Catalogue of Microorganisms (GCM) 10K type strain sequencing project: providing services to taxonomists for standard genome sequencing and annotation.</title>
        <authorList>
            <consortium name="The Broad Institute Genomics Platform"/>
            <consortium name="The Broad Institute Genome Sequencing Center for Infectious Disease"/>
            <person name="Wu L."/>
            <person name="Ma J."/>
        </authorList>
    </citation>
    <scope>NUCLEOTIDE SEQUENCE [LARGE SCALE GENOMIC DNA]</scope>
    <source>
        <strain evidence="2">CGMCC 1.18439</strain>
    </source>
</reference>
<sequence>MWQGKDRGEDFGAFRPNGEDDLYGEGTASLYLQEMLHAEPVRAEKFTGLIVGTAEPPSVPGVCSFCLFPGPVVLPPWLKLTWDSHQIKVKQIKSFEEALGYLSVFTTEQLADRTFTDTQFIRQALLSPSFPHQGAPHHLPYTGIAVHVGSLAKAKTAH</sequence>
<dbReference type="Proteomes" id="UP000632154">
    <property type="component" value="Unassembled WGS sequence"/>
</dbReference>
<dbReference type="EMBL" id="BNAL01000035">
    <property type="protein sequence ID" value="GHG09448.1"/>
    <property type="molecule type" value="Genomic_DNA"/>
</dbReference>
<evidence type="ECO:0000313" key="1">
    <source>
        <dbReference type="EMBL" id="GHG09448.1"/>
    </source>
</evidence>
<protein>
    <submittedName>
        <fullName evidence="1">Uncharacterized protein</fullName>
    </submittedName>
</protein>
<name>A0ABQ3KAJ4_9DEIO</name>
<proteinExistence type="predicted"/>
<gene>
    <name evidence="1" type="ORF">GCM10017783_22510</name>
</gene>
<accession>A0ABQ3KAJ4</accession>
<keyword evidence="2" id="KW-1185">Reference proteome</keyword>